<evidence type="ECO:0000256" key="2">
    <source>
        <dbReference type="SAM" id="Phobius"/>
    </source>
</evidence>
<evidence type="ECO:0000256" key="3">
    <source>
        <dbReference type="SAM" id="SignalP"/>
    </source>
</evidence>
<gene>
    <name evidence="5" type="ORF">PCOR1329_LOCUS49423</name>
</gene>
<dbReference type="SUPFAM" id="SSF57184">
    <property type="entry name" value="Growth factor receptor domain"/>
    <property type="match status" value="1"/>
</dbReference>
<feature type="domain" description="Tyrosine-protein kinase ephrin type A/B receptor-like" evidence="4">
    <location>
        <begin position="482"/>
        <end position="519"/>
    </location>
</feature>
<evidence type="ECO:0000313" key="6">
    <source>
        <dbReference type="Proteomes" id="UP001189429"/>
    </source>
</evidence>
<evidence type="ECO:0000259" key="4">
    <source>
        <dbReference type="Pfam" id="PF07699"/>
    </source>
</evidence>
<protein>
    <recommendedName>
        <fullName evidence="4">Tyrosine-protein kinase ephrin type A/B receptor-like domain-containing protein</fullName>
    </recommendedName>
</protein>
<feature type="compositionally biased region" description="Low complexity" evidence="1">
    <location>
        <begin position="1188"/>
        <end position="1198"/>
    </location>
</feature>
<feature type="compositionally biased region" description="Basic residues" evidence="1">
    <location>
        <begin position="1306"/>
        <end position="1321"/>
    </location>
</feature>
<keyword evidence="2" id="KW-0812">Transmembrane</keyword>
<feature type="transmembrane region" description="Helical" evidence="2">
    <location>
        <begin position="701"/>
        <end position="721"/>
    </location>
</feature>
<feature type="transmembrane region" description="Helical" evidence="2">
    <location>
        <begin position="992"/>
        <end position="1013"/>
    </location>
</feature>
<feature type="compositionally biased region" description="Basic and acidic residues" evidence="1">
    <location>
        <begin position="1469"/>
        <end position="1478"/>
    </location>
</feature>
<feature type="compositionally biased region" description="Gly residues" evidence="1">
    <location>
        <begin position="1322"/>
        <end position="1332"/>
    </location>
</feature>
<feature type="compositionally biased region" description="Basic and acidic residues" evidence="1">
    <location>
        <begin position="1333"/>
        <end position="1342"/>
    </location>
</feature>
<feature type="chain" id="PRO_5046693344" description="Tyrosine-protein kinase ephrin type A/B receptor-like domain-containing protein" evidence="3">
    <location>
        <begin position="22"/>
        <end position="1493"/>
    </location>
</feature>
<sequence>MATMRLALGLLAAVAPAPISATTCLESGHVPGGNLKLPFQRKNVVTEEGQEMPLGVVHGWWTSSKLLSHIFKIIAEEAVGYNVTIAASTLGNSGQSVYAIGGCEDFGSDCWQSLKAQDPDGKILSRNHFAFEIWENYFRQQMDVWTSNYPEKAPEEIGTVGYYGDEGVFINPISNNAGLRQDKLILDWYRGYNTSEFSAEALSRHFTKLSDLGRLLPNFTNHSSYFFTCDELRLTEMPYRVNPILRDYHVQFPNDTTVSYNESTQTGEWQCDYEGIWWLSPACREDPDTCIPIITMEFWGNAILHQASYFHMPIALASIRSYGDWTSIIASQIPLTYWWYPDDLFIKSDLKIIAFPPYNKEQYEIQGLQVSQLQAIPLRKLMARGFGSVAGDAALVAKELWVPESNIIAMMKSTTDGATVEDMACDWVRANTELWHQWLPGQLVCNPGQGLVNKDGEFLSSSLNADSCGWCEPGTYSAFWNGTEQTICSSCPAGSFQKSPGQTACEPCSSGKFTDSQGNTACTDCAVATYAEGSGNTNCTSCLAHESTMVRAAETSWDCVCDAGYYRAAGHSESSGARTDCKACPAGMECEKGNDAPMVSAGFWVSEQNGIDREYSVYRCQNDLECPGGEAGTCAAGRDPSVIGCASCRPAYHRASKGECTKCEGSAWLPLLGASFLVVCGLSAVAFFARVDVTKIRMNTVSVAICMSQTVMIVQTMSLFFTMKIDWVEPMRSMLSTFSIAAFNYSALNLSCGVSDSDSVAKYVLQLLSFPLGLSLLCAIFAIMHFALGKPISKDHVINSVGVLTLVLFLMLNMTALKPFHCVSSPNGTSSLSSNPSIICYVDSEWVAMAVMGTIAVLVYGVGFFSIVLYITISYPALALSARGSIIMSRYRFMFQRFTAKCFYFTPIYLMRTLFIALIPVIFADYGHRQMIFLVLTMVVFGKIHATYQPWRGAIPNMLDVWVMGCMILLLTCSSLLIKVDGDEMVADLEVFFTIIMVFVFGAVGIFLAFLAYRRFVPKDRWTAFLCHIPDTAMTARWVKIDMQKRIGDKKGIFLAADNLDWNLEDIFDLMRCQLAVLAAQTGQEHCCRRIAPHRCLRRRRIGDDVRPPYISGAEVRPACRPGGARASGRSFHDMSGDLPVAQARRGREKAFSLFGVRCFSGGAVPALRLCPGLLRAPPPPPGRQRRGPPLGRHPLQPAVRRAGHHRPHERRAACAGRPGLLHRAVRRRPRRGGHRDALVRGGVPALHRRGHLAGHGEGRLLLPARRLQDLLPCGGEPLGQQPRCVPAGHSHGVQHLWSRQGGGRPRGRRRGVRRGRRGGRLRLGGHCGGGGAEEHGRRDQGLEAQGFDAGLRGAPGSSALPAAGGRPHPRVPGLRVVRADRGRGAASLAVSADARREGRGLQLPHGGHDAESANPADRQGRRDPRGPRVVELRCAARQPQCLLRRERSHVVPREAGRLPRRMCCGGRNGREGSVDHQLRRRGRQGRGGGAPR</sequence>
<evidence type="ECO:0000313" key="5">
    <source>
        <dbReference type="EMBL" id="CAK0860454.1"/>
    </source>
</evidence>
<comment type="caution">
    <text evidence="5">The sequence shown here is derived from an EMBL/GenBank/DDBJ whole genome shotgun (WGS) entry which is preliminary data.</text>
</comment>
<feature type="compositionally biased region" description="Low complexity" evidence="1">
    <location>
        <begin position="1355"/>
        <end position="1366"/>
    </location>
</feature>
<dbReference type="SMART" id="SM01411">
    <property type="entry name" value="Ephrin_rec_like"/>
    <property type="match status" value="2"/>
</dbReference>
<name>A0ABN9UN83_9DINO</name>
<keyword evidence="2" id="KW-0472">Membrane</keyword>
<dbReference type="PANTHER" id="PTHR11319:SF35">
    <property type="entry name" value="OUTER MEMBRANE PROTEIN PMPC-RELATED"/>
    <property type="match status" value="1"/>
</dbReference>
<dbReference type="Pfam" id="PF07699">
    <property type="entry name" value="Ephrin_rec_like"/>
    <property type="match status" value="1"/>
</dbReference>
<dbReference type="InterPro" id="IPR011641">
    <property type="entry name" value="Tyr-kin_ephrin_A/B_rcpt-like"/>
</dbReference>
<feature type="transmembrane region" description="Helical" evidence="2">
    <location>
        <begin position="796"/>
        <end position="817"/>
    </location>
</feature>
<feature type="compositionally biased region" description="Basic residues" evidence="1">
    <location>
        <begin position="1224"/>
        <end position="1234"/>
    </location>
</feature>
<feature type="region of interest" description="Disordered" evidence="1">
    <location>
        <begin position="1465"/>
        <end position="1493"/>
    </location>
</feature>
<evidence type="ECO:0000256" key="1">
    <source>
        <dbReference type="SAM" id="MobiDB-lite"/>
    </source>
</evidence>
<dbReference type="CDD" id="cd00185">
    <property type="entry name" value="TNFRSF"/>
    <property type="match status" value="1"/>
</dbReference>
<feature type="region of interest" description="Disordered" evidence="1">
    <location>
        <begin position="1288"/>
        <end position="1427"/>
    </location>
</feature>
<dbReference type="Proteomes" id="UP001189429">
    <property type="component" value="Unassembled WGS sequence"/>
</dbReference>
<feature type="signal peptide" evidence="3">
    <location>
        <begin position="1"/>
        <end position="21"/>
    </location>
</feature>
<feature type="transmembrane region" description="Helical" evidence="2">
    <location>
        <begin position="903"/>
        <end position="924"/>
    </location>
</feature>
<organism evidence="5 6">
    <name type="scientific">Prorocentrum cordatum</name>
    <dbReference type="NCBI Taxonomy" id="2364126"/>
    <lineage>
        <taxon>Eukaryota</taxon>
        <taxon>Sar</taxon>
        <taxon>Alveolata</taxon>
        <taxon>Dinophyceae</taxon>
        <taxon>Prorocentrales</taxon>
        <taxon>Prorocentraceae</taxon>
        <taxon>Prorocentrum</taxon>
    </lineage>
</organism>
<dbReference type="SUPFAM" id="SSF53850">
    <property type="entry name" value="Periplasmic binding protein-like II"/>
    <property type="match status" value="1"/>
</dbReference>
<reference evidence="5" key="1">
    <citation type="submission" date="2023-10" db="EMBL/GenBank/DDBJ databases">
        <authorList>
            <person name="Chen Y."/>
            <person name="Shah S."/>
            <person name="Dougan E. K."/>
            <person name="Thang M."/>
            <person name="Chan C."/>
        </authorList>
    </citation>
    <scope>NUCLEOTIDE SEQUENCE [LARGE SCALE GENOMIC DNA]</scope>
</reference>
<proteinExistence type="predicted"/>
<feature type="transmembrane region" description="Helical" evidence="2">
    <location>
        <begin position="667"/>
        <end position="689"/>
    </location>
</feature>
<dbReference type="Gene3D" id="2.10.50.10">
    <property type="entry name" value="Tumor Necrosis Factor Receptor, subunit A, domain 2"/>
    <property type="match status" value="2"/>
</dbReference>
<dbReference type="PANTHER" id="PTHR11319">
    <property type="entry name" value="G PROTEIN-COUPLED RECEPTOR-RELATED"/>
    <property type="match status" value="1"/>
</dbReference>
<dbReference type="InterPro" id="IPR009030">
    <property type="entry name" value="Growth_fac_rcpt_cys_sf"/>
</dbReference>
<feature type="transmembrane region" description="Helical" evidence="2">
    <location>
        <begin position="960"/>
        <end position="980"/>
    </location>
</feature>
<feature type="transmembrane region" description="Helical" evidence="2">
    <location>
        <begin position="763"/>
        <end position="784"/>
    </location>
</feature>
<keyword evidence="2" id="KW-1133">Transmembrane helix</keyword>
<feature type="transmembrane region" description="Helical" evidence="2">
    <location>
        <begin position="864"/>
        <end position="882"/>
    </location>
</feature>
<keyword evidence="6" id="KW-1185">Reference proteome</keyword>
<keyword evidence="3" id="KW-0732">Signal</keyword>
<dbReference type="EMBL" id="CAUYUJ010015982">
    <property type="protein sequence ID" value="CAK0860454.1"/>
    <property type="molecule type" value="Genomic_DNA"/>
</dbReference>
<feature type="region of interest" description="Disordered" evidence="1">
    <location>
        <begin position="1173"/>
        <end position="1242"/>
    </location>
</feature>
<accession>A0ABN9UN83</accession>